<protein>
    <submittedName>
        <fullName evidence="6">Transcriptional regulator, LacI family</fullName>
    </submittedName>
</protein>
<evidence type="ECO:0000256" key="2">
    <source>
        <dbReference type="ARBA" id="ARBA00023015"/>
    </source>
</evidence>
<evidence type="ECO:0000256" key="3">
    <source>
        <dbReference type="ARBA" id="ARBA00023125"/>
    </source>
</evidence>
<gene>
    <name evidence="6" type="ORF">SAMN02745753_03015</name>
</gene>
<name>A0A1M5G3N0_9GAMM</name>
<dbReference type="InterPro" id="IPR028082">
    <property type="entry name" value="Peripla_BP_I"/>
</dbReference>
<evidence type="ECO:0000313" key="7">
    <source>
        <dbReference type="Proteomes" id="UP000184517"/>
    </source>
</evidence>
<dbReference type="InterPro" id="IPR046335">
    <property type="entry name" value="LacI/GalR-like_sensor"/>
</dbReference>
<proteinExistence type="predicted"/>
<dbReference type="Pfam" id="PF13377">
    <property type="entry name" value="Peripla_BP_3"/>
    <property type="match status" value="1"/>
</dbReference>
<dbReference type="SUPFAM" id="SSF53822">
    <property type="entry name" value="Periplasmic binding protein-like I"/>
    <property type="match status" value="1"/>
</dbReference>
<dbReference type="RefSeq" id="WP_072840514.1">
    <property type="nucleotide sequence ID" value="NZ_FQVF01000014.1"/>
</dbReference>
<accession>A0A1M5G3N0</accession>
<dbReference type="InterPro" id="IPR010982">
    <property type="entry name" value="Lambda_DNA-bd_dom_sf"/>
</dbReference>
<dbReference type="Gene3D" id="3.40.50.2300">
    <property type="match status" value="2"/>
</dbReference>
<evidence type="ECO:0000256" key="1">
    <source>
        <dbReference type="ARBA" id="ARBA00022491"/>
    </source>
</evidence>
<reference evidence="7" key="1">
    <citation type="submission" date="2016-11" db="EMBL/GenBank/DDBJ databases">
        <authorList>
            <person name="Varghese N."/>
            <person name="Submissions S."/>
        </authorList>
    </citation>
    <scope>NUCLEOTIDE SEQUENCE [LARGE SCALE GENOMIC DNA]</scope>
    <source>
        <strain evidence="7">DSM 16579</strain>
    </source>
</reference>
<dbReference type="SUPFAM" id="SSF47413">
    <property type="entry name" value="lambda repressor-like DNA-binding domains"/>
    <property type="match status" value="1"/>
</dbReference>
<dbReference type="PANTHER" id="PTHR30146:SF95">
    <property type="entry name" value="RIBOSE OPERON REPRESSOR"/>
    <property type="match status" value="1"/>
</dbReference>
<dbReference type="CDD" id="cd01392">
    <property type="entry name" value="HTH_LacI"/>
    <property type="match status" value="1"/>
</dbReference>
<dbReference type="Gene3D" id="1.10.260.40">
    <property type="entry name" value="lambda repressor-like DNA-binding domains"/>
    <property type="match status" value="1"/>
</dbReference>
<keyword evidence="4" id="KW-0804">Transcription</keyword>
<evidence type="ECO:0000313" key="6">
    <source>
        <dbReference type="EMBL" id="SHF98410.1"/>
    </source>
</evidence>
<dbReference type="InterPro" id="IPR000843">
    <property type="entry name" value="HTH_LacI"/>
</dbReference>
<keyword evidence="3" id="KW-0238">DNA-binding</keyword>
<dbReference type="GO" id="GO:0000976">
    <property type="term" value="F:transcription cis-regulatory region binding"/>
    <property type="evidence" value="ECO:0007669"/>
    <property type="project" value="TreeGrafter"/>
</dbReference>
<keyword evidence="7" id="KW-1185">Reference proteome</keyword>
<keyword evidence="2" id="KW-0805">Transcription regulation</keyword>
<dbReference type="SMART" id="SM00354">
    <property type="entry name" value="HTH_LACI"/>
    <property type="match status" value="1"/>
</dbReference>
<dbReference type="PANTHER" id="PTHR30146">
    <property type="entry name" value="LACI-RELATED TRANSCRIPTIONAL REPRESSOR"/>
    <property type="match status" value="1"/>
</dbReference>
<keyword evidence="1" id="KW-0678">Repressor</keyword>
<dbReference type="GO" id="GO:0003700">
    <property type="term" value="F:DNA-binding transcription factor activity"/>
    <property type="evidence" value="ECO:0007669"/>
    <property type="project" value="TreeGrafter"/>
</dbReference>
<organism evidence="6 7">
    <name type="scientific">Marinomonas polaris DSM 16579</name>
    <dbReference type="NCBI Taxonomy" id="1122206"/>
    <lineage>
        <taxon>Bacteria</taxon>
        <taxon>Pseudomonadati</taxon>
        <taxon>Pseudomonadota</taxon>
        <taxon>Gammaproteobacteria</taxon>
        <taxon>Oceanospirillales</taxon>
        <taxon>Oceanospirillaceae</taxon>
        <taxon>Marinomonas</taxon>
    </lineage>
</organism>
<dbReference type="Pfam" id="PF00356">
    <property type="entry name" value="LacI"/>
    <property type="match status" value="1"/>
</dbReference>
<evidence type="ECO:0000259" key="5">
    <source>
        <dbReference type="PROSITE" id="PS50932"/>
    </source>
</evidence>
<dbReference type="PROSITE" id="PS50932">
    <property type="entry name" value="HTH_LACI_2"/>
    <property type="match status" value="1"/>
</dbReference>
<evidence type="ECO:0000256" key="4">
    <source>
        <dbReference type="ARBA" id="ARBA00023163"/>
    </source>
</evidence>
<dbReference type="AlphaFoldDB" id="A0A1M5G3N0"/>
<dbReference type="Proteomes" id="UP000184517">
    <property type="component" value="Unassembled WGS sequence"/>
</dbReference>
<sequence length="327" mass="36730">MSTVRIIARHTGFSIATISRAINEPNKVSVETLAVVRNAMQELNYEKKEKIKKKSNIFGVIFPNISNPFFSELLGVLENEAFHNGRCILFFNSRHNLHQEKIALAECKSHGVDGVFLVPHSTSPEYLQTIKNLPFPTVLLTQTSPCLPSVGVDHIEGGRLVADHFFSSGHNKIGYIGPISKQEGKYIGFINRLNELGINISEEFQFNAVEGTFLKGFINSCIDENQNLKISALFCMNDMVAQKVIEILTEFGFVIPKDLVVVGFDNTFTSRILGITSVSQPMQEIAHVGFQEMLDLIKENKKFENYSAQLLLPRLVLRESSLQLKRK</sequence>
<feature type="domain" description="HTH lacI-type" evidence="5">
    <location>
        <begin position="7"/>
        <end position="45"/>
    </location>
</feature>
<dbReference type="EMBL" id="FQVF01000014">
    <property type="protein sequence ID" value="SHF98410.1"/>
    <property type="molecule type" value="Genomic_DNA"/>
</dbReference>
<dbReference type="STRING" id="1122206.SAMN02745753_03015"/>
<dbReference type="OrthoDB" id="6619319at2"/>